<dbReference type="InterPro" id="IPR018062">
    <property type="entry name" value="HTH_AraC-typ_CS"/>
</dbReference>
<dbReference type="Gene3D" id="1.10.10.60">
    <property type="entry name" value="Homeodomain-like"/>
    <property type="match status" value="2"/>
</dbReference>
<protein>
    <recommendedName>
        <fullName evidence="4">HTH araC/xylS-type domain-containing protein</fullName>
    </recommendedName>
</protein>
<organism evidence="5 6">
    <name type="scientific">Faecalibacterium gallinarum</name>
    <dbReference type="NCBI Taxonomy" id="2903556"/>
    <lineage>
        <taxon>Bacteria</taxon>
        <taxon>Bacillati</taxon>
        <taxon>Bacillota</taxon>
        <taxon>Clostridia</taxon>
        <taxon>Eubacteriales</taxon>
        <taxon>Oscillospiraceae</taxon>
        <taxon>Faecalibacterium</taxon>
    </lineage>
</organism>
<keyword evidence="1" id="KW-0805">Transcription regulation</keyword>
<dbReference type="GO" id="GO:0003700">
    <property type="term" value="F:DNA-binding transcription factor activity"/>
    <property type="evidence" value="ECO:0007669"/>
    <property type="project" value="InterPro"/>
</dbReference>
<dbReference type="PRINTS" id="PR00032">
    <property type="entry name" value="HTHARAC"/>
</dbReference>
<dbReference type="GO" id="GO:0043565">
    <property type="term" value="F:sequence-specific DNA binding"/>
    <property type="evidence" value="ECO:0007669"/>
    <property type="project" value="InterPro"/>
</dbReference>
<evidence type="ECO:0000313" key="6">
    <source>
        <dbReference type="Proteomes" id="UP001055185"/>
    </source>
</evidence>
<accession>A0AA37IZ17</accession>
<dbReference type="PROSITE" id="PS01124">
    <property type="entry name" value="HTH_ARAC_FAMILY_2"/>
    <property type="match status" value="1"/>
</dbReference>
<name>A0AA37IZ17_9FIRM</name>
<reference evidence="5" key="1">
    <citation type="journal article" date="2022" name="Int. J. Syst. Evol. Microbiol.">
        <title>Genome-based, phenotypic and chemotaxonomic classification of Faecalibacterium strains: proposal of three novel species Faecalibacterium duncaniae sp. nov., Faecalibacterium hattorii sp. nov. and Faecalibacterium gallinarum sp. nov. .</title>
        <authorList>
            <person name="Sakamoto M."/>
            <person name="Sakurai N."/>
            <person name="Tanno H."/>
            <person name="Iino T."/>
            <person name="Ohkuma M."/>
            <person name="Endo A."/>
        </authorList>
    </citation>
    <scope>NUCLEOTIDE SEQUENCE</scope>
    <source>
        <strain evidence="5">JCM 17207</strain>
    </source>
</reference>
<sequence>MNLEEGCALAQEITRVPITRLETAPQRADFCSAHQFHPAQDYLLPQALELLLAELAPGEILSTLDLFRVRFLFCKIQDVPLAVGPFCTEFFSQNDCEILLRRAGLPGVPPRELTAYRGQIVVCSEGTPLHTARSLARAVGGPPLSELRSRQWETPPAQPRDLETRTLSGDLVQRRYQIEQALMDAIQEGDAPRAVERWQELHHSVAFIKQLGQTMETARIAAAITRTAIRLAAAQAGLDPLTNDQISGQSSALVRAARTVEEIDREHERLIREYCRAIRIKRDSGYSSLVLSAIYQLERHCAQPITVAGLARELEVSPGYLTAQFKKEVGVPPLSYLNRVRMRQAARQLARTNAPVQEVAASVGILDANYFVKRFKAAFGYTPTEFRRRYGI</sequence>
<dbReference type="Proteomes" id="UP001055185">
    <property type="component" value="Unassembled WGS sequence"/>
</dbReference>
<evidence type="ECO:0000256" key="1">
    <source>
        <dbReference type="ARBA" id="ARBA00023015"/>
    </source>
</evidence>
<dbReference type="InterPro" id="IPR009057">
    <property type="entry name" value="Homeodomain-like_sf"/>
</dbReference>
<evidence type="ECO:0000313" key="5">
    <source>
        <dbReference type="EMBL" id="GJN64825.1"/>
    </source>
</evidence>
<dbReference type="PROSITE" id="PS00041">
    <property type="entry name" value="HTH_ARAC_FAMILY_1"/>
    <property type="match status" value="1"/>
</dbReference>
<dbReference type="SMART" id="SM00342">
    <property type="entry name" value="HTH_ARAC"/>
    <property type="match status" value="1"/>
</dbReference>
<evidence type="ECO:0000256" key="3">
    <source>
        <dbReference type="ARBA" id="ARBA00023163"/>
    </source>
</evidence>
<keyword evidence="3" id="KW-0804">Transcription</keyword>
<dbReference type="EMBL" id="BQKV01000046">
    <property type="protein sequence ID" value="GJN64825.1"/>
    <property type="molecule type" value="Genomic_DNA"/>
</dbReference>
<dbReference type="Pfam" id="PF12833">
    <property type="entry name" value="HTH_18"/>
    <property type="match status" value="1"/>
</dbReference>
<dbReference type="SUPFAM" id="SSF46689">
    <property type="entry name" value="Homeodomain-like"/>
    <property type="match status" value="2"/>
</dbReference>
<keyword evidence="6" id="KW-1185">Reference proteome</keyword>
<comment type="caution">
    <text evidence="5">The sequence shown here is derived from an EMBL/GenBank/DDBJ whole genome shotgun (WGS) entry which is preliminary data.</text>
</comment>
<proteinExistence type="predicted"/>
<dbReference type="InterPro" id="IPR018060">
    <property type="entry name" value="HTH_AraC"/>
</dbReference>
<dbReference type="PANTHER" id="PTHR43280">
    <property type="entry name" value="ARAC-FAMILY TRANSCRIPTIONAL REGULATOR"/>
    <property type="match status" value="1"/>
</dbReference>
<gene>
    <name evidence="5" type="ORF">JCM17207_14500</name>
</gene>
<dbReference type="InterPro" id="IPR020449">
    <property type="entry name" value="Tscrpt_reg_AraC-type_HTH"/>
</dbReference>
<feature type="domain" description="HTH araC/xylS-type" evidence="4">
    <location>
        <begin position="291"/>
        <end position="389"/>
    </location>
</feature>
<evidence type="ECO:0000259" key="4">
    <source>
        <dbReference type="PROSITE" id="PS01124"/>
    </source>
</evidence>
<evidence type="ECO:0000256" key="2">
    <source>
        <dbReference type="ARBA" id="ARBA00023125"/>
    </source>
</evidence>
<dbReference type="RefSeq" id="WP_238317015.1">
    <property type="nucleotide sequence ID" value="NZ_BQKV01000046.1"/>
</dbReference>
<dbReference type="AlphaFoldDB" id="A0AA37IZ17"/>
<keyword evidence="2" id="KW-0238">DNA-binding</keyword>
<dbReference type="PANTHER" id="PTHR43280:SF2">
    <property type="entry name" value="HTH-TYPE TRANSCRIPTIONAL REGULATOR EXSA"/>
    <property type="match status" value="1"/>
</dbReference>